<dbReference type="PANTHER" id="PTHR46580">
    <property type="entry name" value="SENSOR KINASE-RELATED"/>
    <property type="match status" value="1"/>
</dbReference>
<evidence type="ECO:0000256" key="3">
    <source>
        <dbReference type="SAM" id="SignalP"/>
    </source>
</evidence>
<dbReference type="RefSeq" id="WP_318597121.1">
    <property type="nucleotide sequence ID" value="NZ_JAWSTH010000022.1"/>
</dbReference>
<dbReference type="EMBL" id="JAWSTH010000022">
    <property type="protein sequence ID" value="MDW5594804.1"/>
    <property type="molecule type" value="Genomic_DNA"/>
</dbReference>
<sequence>MFTHRFSRLALPVGVVLTLAATAPAAHALGFAEAPGSPYLSTVAPSESATADFDGDGNADVVTAYATPYYTPPRVGEIVVRLGDGNGGFSAQAPIVPASPPESLIVGDLDGDDAPDVVTGDADGTLTALLGDGDGGLTRAWTSGFLGRWTQAAIADVAGSPAPDLLVTVHDAGPNVQVLVGAGDGTFAPGGTITVNDGPSRPAVADLDGDGTKDVVTTGFSGSGYFSLAVQLGDGAGGWSEAPGSPYATGTAPSRPYIADFNADGTPDIAYPNVFSHSIGVLLGDGDGGFAAVPGSPIRTVPWPARIATADFDGNGTTDIAAVNNDGHEIAVHLGDGSGGFTDAAGGPFATAGTGWALAPADVDGDGLTDLVVTGWHELSVLLNRITTPDAPWEPRREQPGDEEQPGGEEQPGNEPGREQPGEEEPKPEDVPAILHEPGPISGLAPHPRPLGEIGDLSPVRPVARAGATTSLPRILSTTLRVRRGTAVVRIACPAGSHRCAGAVRLRAAGRNGALLGSGRLTAGGARSAKVTLNRLGRRTLGRQRTGALPVRIVVVLERTAATSRQVVETPGSLR</sequence>
<feature type="chain" id="PRO_5046983728" evidence="3">
    <location>
        <begin position="29"/>
        <end position="575"/>
    </location>
</feature>
<feature type="signal peptide" evidence="3">
    <location>
        <begin position="1"/>
        <end position="28"/>
    </location>
</feature>
<dbReference type="Pfam" id="PF13517">
    <property type="entry name" value="FG-GAP_3"/>
    <property type="match status" value="3"/>
</dbReference>
<keyword evidence="1 3" id="KW-0732">Signal</keyword>
<organism evidence="4 5">
    <name type="scientific">Conexibacter stalactiti</name>
    <dbReference type="NCBI Taxonomy" id="1940611"/>
    <lineage>
        <taxon>Bacteria</taxon>
        <taxon>Bacillati</taxon>
        <taxon>Actinomycetota</taxon>
        <taxon>Thermoleophilia</taxon>
        <taxon>Solirubrobacterales</taxon>
        <taxon>Conexibacteraceae</taxon>
        <taxon>Conexibacter</taxon>
    </lineage>
</organism>
<reference evidence="5" key="1">
    <citation type="submission" date="2023-07" db="EMBL/GenBank/DDBJ databases">
        <title>Conexibacter stalactiti sp. nov., isolated from stalactites in a lava cave and emended description of the genus Conexibacter.</title>
        <authorList>
            <person name="Lee S.D."/>
        </authorList>
    </citation>
    <scope>NUCLEOTIDE SEQUENCE [LARGE SCALE GENOMIC DNA]</scope>
    <source>
        <strain evidence="5">KCTC 39840</strain>
    </source>
</reference>
<reference evidence="4 5" key="2">
    <citation type="submission" date="2023-10" db="EMBL/GenBank/DDBJ databases">
        <authorList>
            <person name="Han X.F."/>
        </authorList>
    </citation>
    <scope>NUCLEOTIDE SEQUENCE [LARGE SCALE GENOMIC DNA]</scope>
    <source>
        <strain evidence="4 5">KCTC 39840</strain>
    </source>
</reference>
<dbReference type="SUPFAM" id="SSF69318">
    <property type="entry name" value="Integrin alpha N-terminal domain"/>
    <property type="match status" value="1"/>
</dbReference>
<feature type="compositionally biased region" description="Basic and acidic residues" evidence="2">
    <location>
        <begin position="416"/>
        <end position="430"/>
    </location>
</feature>
<evidence type="ECO:0000256" key="1">
    <source>
        <dbReference type="ARBA" id="ARBA00022729"/>
    </source>
</evidence>
<feature type="region of interest" description="Disordered" evidence="2">
    <location>
        <begin position="390"/>
        <end position="458"/>
    </location>
</feature>
<protein>
    <submittedName>
        <fullName evidence="4">FG-GAP-like repeat-containing protein</fullName>
    </submittedName>
</protein>
<dbReference type="InterPro" id="IPR028994">
    <property type="entry name" value="Integrin_alpha_N"/>
</dbReference>
<name>A0ABU4HNF6_9ACTN</name>
<evidence type="ECO:0000313" key="5">
    <source>
        <dbReference type="Proteomes" id="UP001284601"/>
    </source>
</evidence>
<proteinExistence type="predicted"/>
<dbReference type="Proteomes" id="UP001284601">
    <property type="component" value="Unassembled WGS sequence"/>
</dbReference>
<dbReference type="Gene3D" id="2.130.10.130">
    <property type="entry name" value="Integrin alpha, N-terminal"/>
    <property type="match status" value="2"/>
</dbReference>
<gene>
    <name evidence="4" type="ORF">R7226_10675</name>
</gene>
<keyword evidence="5" id="KW-1185">Reference proteome</keyword>
<accession>A0ABU4HNF6</accession>
<dbReference type="InterPro" id="IPR013517">
    <property type="entry name" value="FG-GAP"/>
</dbReference>
<evidence type="ECO:0000313" key="4">
    <source>
        <dbReference type="EMBL" id="MDW5594804.1"/>
    </source>
</evidence>
<comment type="caution">
    <text evidence="4">The sequence shown here is derived from an EMBL/GenBank/DDBJ whole genome shotgun (WGS) entry which is preliminary data.</text>
</comment>
<evidence type="ECO:0000256" key="2">
    <source>
        <dbReference type="SAM" id="MobiDB-lite"/>
    </source>
</evidence>